<dbReference type="PANTHER" id="PTHR12992:SF11">
    <property type="entry name" value="MITOCHONDRIAL COENZYME A DIPHOSPHATASE NUDT8"/>
    <property type="match status" value="1"/>
</dbReference>
<evidence type="ECO:0000256" key="2">
    <source>
        <dbReference type="ARBA" id="ARBA00001946"/>
    </source>
</evidence>
<dbReference type="Pfam" id="PF00293">
    <property type="entry name" value="NUDIX"/>
    <property type="match status" value="1"/>
</dbReference>
<keyword evidence="3" id="KW-0479">Metal-binding</keyword>
<keyword evidence="4" id="KW-0378">Hydrolase</keyword>
<dbReference type="PANTHER" id="PTHR12992">
    <property type="entry name" value="NUDIX HYDROLASE"/>
    <property type="match status" value="1"/>
</dbReference>
<feature type="domain" description="Nudix hydrolase" evidence="7">
    <location>
        <begin position="32"/>
        <end position="166"/>
    </location>
</feature>
<evidence type="ECO:0000313" key="8">
    <source>
        <dbReference type="EMBL" id="SIS72414.1"/>
    </source>
</evidence>
<organism evidence="8 9">
    <name type="scientific">Belliella pelovolcani</name>
    <dbReference type="NCBI Taxonomy" id="529505"/>
    <lineage>
        <taxon>Bacteria</taxon>
        <taxon>Pseudomonadati</taxon>
        <taxon>Bacteroidota</taxon>
        <taxon>Cytophagia</taxon>
        <taxon>Cytophagales</taxon>
        <taxon>Cyclobacteriaceae</taxon>
        <taxon>Belliella</taxon>
    </lineage>
</organism>
<dbReference type="Gene3D" id="3.90.79.10">
    <property type="entry name" value="Nucleoside Triphosphate Pyrophosphohydrolase"/>
    <property type="match status" value="1"/>
</dbReference>
<dbReference type="GO" id="GO:0010945">
    <property type="term" value="F:coenzyme A diphosphatase activity"/>
    <property type="evidence" value="ECO:0007669"/>
    <property type="project" value="InterPro"/>
</dbReference>
<dbReference type="InterPro" id="IPR015797">
    <property type="entry name" value="NUDIX_hydrolase-like_dom_sf"/>
</dbReference>
<dbReference type="PROSITE" id="PS51462">
    <property type="entry name" value="NUDIX"/>
    <property type="match status" value="1"/>
</dbReference>
<evidence type="ECO:0000259" key="7">
    <source>
        <dbReference type="PROSITE" id="PS51462"/>
    </source>
</evidence>
<evidence type="ECO:0000256" key="4">
    <source>
        <dbReference type="ARBA" id="ARBA00022801"/>
    </source>
</evidence>
<evidence type="ECO:0000256" key="6">
    <source>
        <dbReference type="ARBA" id="ARBA00023211"/>
    </source>
</evidence>
<evidence type="ECO:0000256" key="3">
    <source>
        <dbReference type="ARBA" id="ARBA00022723"/>
    </source>
</evidence>
<protein>
    <submittedName>
        <fullName evidence="8">8-oxo-dGTP pyrophosphatase MutT, NUDIX family</fullName>
    </submittedName>
</protein>
<dbReference type="SUPFAM" id="SSF55811">
    <property type="entry name" value="Nudix"/>
    <property type="match status" value="1"/>
</dbReference>
<accession>A0A1N7LF41</accession>
<gene>
    <name evidence="8" type="ORF">SAMN05421761_103283</name>
</gene>
<dbReference type="GO" id="GO:0046872">
    <property type="term" value="F:metal ion binding"/>
    <property type="evidence" value="ECO:0007669"/>
    <property type="project" value="UniProtKB-KW"/>
</dbReference>
<keyword evidence="6" id="KW-0464">Manganese</keyword>
<dbReference type="AlphaFoldDB" id="A0A1N7LF41"/>
<dbReference type="InterPro" id="IPR000086">
    <property type="entry name" value="NUDIX_hydrolase_dom"/>
</dbReference>
<proteinExistence type="predicted"/>
<keyword evidence="9" id="KW-1185">Reference proteome</keyword>
<sequence>MLTQPLPGRVGQMMMSPQPVDETRFAEGALKNPRRGAVLMLFYPDEDQTLVPFIKRPSYEGVHSGQVAFPGGKWEEQDEDLSMTALREAEEEIGIDQKKVKLLGKLSDLFIPPSNFLVSPFIGFLEETPFFKPDPYEVDRIINCPVNQLTDLSIRKEGKITVRGQYQLKAPYFDIENEMVWGATAMMLGEFMYLWENS</sequence>
<comment type="cofactor">
    <cofactor evidence="1">
        <name>Mn(2+)</name>
        <dbReference type="ChEBI" id="CHEBI:29035"/>
    </cofactor>
</comment>
<evidence type="ECO:0000256" key="5">
    <source>
        <dbReference type="ARBA" id="ARBA00022842"/>
    </source>
</evidence>
<dbReference type="STRING" id="529505.SAMN05421761_103283"/>
<dbReference type="EMBL" id="FTOP01000003">
    <property type="protein sequence ID" value="SIS72414.1"/>
    <property type="molecule type" value="Genomic_DNA"/>
</dbReference>
<dbReference type="Proteomes" id="UP000186026">
    <property type="component" value="Unassembled WGS sequence"/>
</dbReference>
<keyword evidence="5" id="KW-0460">Magnesium</keyword>
<dbReference type="CDD" id="cd03426">
    <property type="entry name" value="NUDIX_CoAse_Nudt7"/>
    <property type="match status" value="1"/>
</dbReference>
<name>A0A1N7LF41_9BACT</name>
<dbReference type="InterPro" id="IPR045121">
    <property type="entry name" value="CoAse"/>
</dbReference>
<evidence type="ECO:0000256" key="1">
    <source>
        <dbReference type="ARBA" id="ARBA00001936"/>
    </source>
</evidence>
<comment type="cofactor">
    <cofactor evidence="2">
        <name>Mg(2+)</name>
        <dbReference type="ChEBI" id="CHEBI:18420"/>
    </cofactor>
</comment>
<evidence type="ECO:0000313" key="9">
    <source>
        <dbReference type="Proteomes" id="UP000186026"/>
    </source>
</evidence>
<reference evidence="9" key="1">
    <citation type="submission" date="2017-01" db="EMBL/GenBank/DDBJ databases">
        <authorList>
            <person name="Varghese N."/>
            <person name="Submissions S."/>
        </authorList>
    </citation>
    <scope>NUCLEOTIDE SEQUENCE [LARGE SCALE GENOMIC DNA]</scope>
    <source>
        <strain evidence="9">DSM 46698</strain>
    </source>
</reference>